<evidence type="ECO:0000259" key="12">
    <source>
        <dbReference type="Pfam" id="PF08234"/>
    </source>
</evidence>
<dbReference type="InterPro" id="IPR045143">
    <property type="entry name" value="Spc25"/>
</dbReference>
<dbReference type="GO" id="GO:0005634">
    <property type="term" value="C:nucleus"/>
    <property type="evidence" value="ECO:0007669"/>
    <property type="project" value="UniProtKB-SubCell"/>
</dbReference>
<evidence type="ECO:0000256" key="6">
    <source>
        <dbReference type="ARBA" id="ARBA00023054"/>
    </source>
</evidence>
<evidence type="ECO:0000256" key="10">
    <source>
        <dbReference type="SAM" id="Coils"/>
    </source>
</evidence>
<dbReference type="OrthoDB" id="6353017at2759"/>
<evidence type="ECO:0000256" key="3">
    <source>
        <dbReference type="ARBA" id="ARBA00022618"/>
    </source>
</evidence>
<organism evidence="13 14">
    <name type="scientific">Coemansia javaensis</name>
    <dbReference type="NCBI Taxonomy" id="2761396"/>
    <lineage>
        <taxon>Eukaryota</taxon>
        <taxon>Fungi</taxon>
        <taxon>Fungi incertae sedis</taxon>
        <taxon>Zoopagomycota</taxon>
        <taxon>Kickxellomycotina</taxon>
        <taxon>Kickxellomycetes</taxon>
        <taxon>Kickxellales</taxon>
        <taxon>Kickxellaceae</taxon>
        <taxon>Coemansia</taxon>
    </lineage>
</organism>
<evidence type="ECO:0000256" key="2">
    <source>
        <dbReference type="ARBA" id="ARBA00022454"/>
    </source>
</evidence>
<dbReference type="AlphaFoldDB" id="A0A9W8H970"/>
<evidence type="ECO:0000256" key="5">
    <source>
        <dbReference type="ARBA" id="ARBA00022838"/>
    </source>
</evidence>
<keyword evidence="14" id="KW-1185">Reference proteome</keyword>
<evidence type="ECO:0000256" key="4">
    <source>
        <dbReference type="ARBA" id="ARBA00022776"/>
    </source>
</evidence>
<feature type="coiled-coil region" evidence="10">
    <location>
        <begin position="90"/>
        <end position="209"/>
    </location>
</feature>
<evidence type="ECO:0000256" key="9">
    <source>
        <dbReference type="RuleBase" id="RU367150"/>
    </source>
</evidence>
<keyword evidence="4 9" id="KW-0498">Mitosis</keyword>
<dbReference type="CDD" id="cd23784">
    <property type="entry name" value="RWD_Spc25"/>
    <property type="match status" value="1"/>
</dbReference>
<feature type="region of interest" description="Disordered" evidence="11">
    <location>
        <begin position="1"/>
        <end position="45"/>
    </location>
</feature>
<name>A0A9W8H970_9FUNG</name>
<gene>
    <name evidence="13" type="primary">SPC25</name>
    <name evidence="13" type="ORF">H4R18_002621</name>
</gene>
<dbReference type="FunFam" id="3.30.457.50:FF:000001">
    <property type="entry name" value="Probable kinetochore protein spc25"/>
    <property type="match status" value="1"/>
</dbReference>
<comment type="caution">
    <text evidence="13">The sequence shown here is derived from an EMBL/GenBank/DDBJ whole genome shotgun (WGS) entry which is preliminary data.</text>
</comment>
<evidence type="ECO:0000313" key="13">
    <source>
        <dbReference type="EMBL" id="KAJ2781858.1"/>
    </source>
</evidence>
<comment type="subunit">
    <text evidence="9">Component of the NDC80 complex.</text>
</comment>
<keyword evidence="9" id="KW-0539">Nucleus</keyword>
<comment type="similarity">
    <text evidence="1 9">Belongs to the SPC25 family.</text>
</comment>
<keyword evidence="2 9" id="KW-0158">Chromosome</keyword>
<evidence type="ECO:0000256" key="8">
    <source>
        <dbReference type="ARBA" id="ARBA00023328"/>
    </source>
</evidence>
<dbReference type="InterPro" id="IPR013255">
    <property type="entry name" value="Spc25_C"/>
</dbReference>
<comment type="function">
    <text evidence="9">Acts as a component of the essential kinetochore-associated NDC80 complex, which is required for chromosome segregation and spindle checkpoint activity.</text>
</comment>
<comment type="subcellular location">
    <subcellularLocation>
        <location evidence="9">Nucleus</location>
    </subcellularLocation>
    <subcellularLocation>
        <location evidence="9">Chromosome</location>
        <location evidence="9">Centromere</location>
        <location evidence="9">Kinetochore</location>
    </subcellularLocation>
</comment>
<dbReference type="PANTHER" id="PTHR14281">
    <property type="entry name" value="KINETOCHORE PROTEIN SPC25-RELATED"/>
    <property type="match status" value="1"/>
</dbReference>
<dbReference type="GO" id="GO:0051301">
    <property type="term" value="P:cell division"/>
    <property type="evidence" value="ECO:0007669"/>
    <property type="project" value="UniProtKB-UniRule"/>
</dbReference>
<dbReference type="GO" id="GO:0031262">
    <property type="term" value="C:Ndc80 complex"/>
    <property type="evidence" value="ECO:0007669"/>
    <property type="project" value="InterPro"/>
</dbReference>
<keyword evidence="7 9" id="KW-0131">Cell cycle</keyword>
<dbReference type="Proteomes" id="UP001140217">
    <property type="component" value="Unassembled WGS sequence"/>
</dbReference>
<protein>
    <recommendedName>
        <fullName evidence="9">Kinetochore protein SPC25</fullName>
    </recommendedName>
</protein>
<dbReference type="EMBL" id="JANBUL010000090">
    <property type="protein sequence ID" value="KAJ2781858.1"/>
    <property type="molecule type" value="Genomic_DNA"/>
</dbReference>
<dbReference type="Gene3D" id="3.30.457.50">
    <property type="entry name" value="Chromosome segregation protein Spc25"/>
    <property type="match status" value="1"/>
</dbReference>
<sequence>MNGSSTPGRLPALSTPRRRPITPGRRDSELPSFDSPTSAKIGRLLDSAYSSRGPAALEEELPEEVAEEIAAAAVSSAAVEYEAPRVWFQRKEDREQNERFTKRVDEMVNEIKRLVRDNKADHAAQLAEWAARQARMSADMAALEAEHSTILSALEEERGEETELSNAIASLQVKQRNAEGDVARLVEKKRELERELARRQNVIAEKRQVLGIQAAKNAPELAFFENQMGISILGGAKDVLRFVFTHISLPEPERPFSIAVDLSQREYRVTECSPALADLQAHVDRLNTNRDFFGFLKRIRRAFADHYLDSTI</sequence>
<evidence type="ECO:0000256" key="11">
    <source>
        <dbReference type="SAM" id="MobiDB-lite"/>
    </source>
</evidence>
<reference evidence="13" key="1">
    <citation type="submission" date="2022-07" db="EMBL/GenBank/DDBJ databases">
        <title>Phylogenomic reconstructions and comparative analyses of Kickxellomycotina fungi.</title>
        <authorList>
            <person name="Reynolds N.K."/>
            <person name="Stajich J.E."/>
            <person name="Barry K."/>
            <person name="Grigoriev I.V."/>
            <person name="Crous P."/>
            <person name="Smith M.E."/>
        </authorList>
    </citation>
    <scope>NUCLEOTIDE SEQUENCE</scope>
    <source>
        <strain evidence="13">NBRC 105414</strain>
    </source>
</reference>
<accession>A0A9W8H970</accession>
<proteinExistence type="inferred from homology"/>
<feature type="domain" description="Chromosome segregation protein Spc25 C-terminal" evidence="12">
    <location>
        <begin position="236"/>
        <end position="303"/>
    </location>
</feature>
<dbReference type="GO" id="GO:0007059">
    <property type="term" value="P:chromosome segregation"/>
    <property type="evidence" value="ECO:0007669"/>
    <property type="project" value="InterPro"/>
</dbReference>
<evidence type="ECO:0000313" key="14">
    <source>
        <dbReference type="Proteomes" id="UP001140217"/>
    </source>
</evidence>
<keyword evidence="3 9" id="KW-0132">Cell division</keyword>
<keyword evidence="8 9" id="KW-0137">Centromere</keyword>
<dbReference type="Pfam" id="PF08234">
    <property type="entry name" value="Spindle_Spc25"/>
    <property type="match status" value="1"/>
</dbReference>
<evidence type="ECO:0000256" key="1">
    <source>
        <dbReference type="ARBA" id="ARBA00006379"/>
    </source>
</evidence>
<evidence type="ECO:0000256" key="7">
    <source>
        <dbReference type="ARBA" id="ARBA00023306"/>
    </source>
</evidence>
<keyword evidence="5 9" id="KW-0995">Kinetochore</keyword>
<keyword evidence="6 10" id="KW-0175">Coiled coil</keyword>
<dbReference type="PANTHER" id="PTHR14281:SF0">
    <property type="entry name" value="KINETOCHORE PROTEIN SPC25"/>
    <property type="match status" value="1"/>
</dbReference>